<evidence type="ECO:0000313" key="2">
    <source>
        <dbReference type="EMBL" id="TWI72992.1"/>
    </source>
</evidence>
<dbReference type="OrthoDB" id="9790406at2"/>
<dbReference type="SUPFAM" id="SSF50341">
    <property type="entry name" value="CheW-like"/>
    <property type="match status" value="1"/>
</dbReference>
<dbReference type="InterPro" id="IPR002545">
    <property type="entry name" value="CheW-lke_dom"/>
</dbReference>
<dbReference type="Pfam" id="PF01584">
    <property type="entry name" value="CheW"/>
    <property type="match status" value="1"/>
</dbReference>
<proteinExistence type="predicted"/>
<gene>
    <name evidence="2" type="ORF">LZ24_01403</name>
</gene>
<dbReference type="Gene3D" id="2.40.50.180">
    <property type="entry name" value="CheA-289, Domain 4"/>
    <property type="match status" value="1"/>
</dbReference>
<dbReference type="InterPro" id="IPR039315">
    <property type="entry name" value="CheW"/>
</dbReference>
<dbReference type="GO" id="GO:0006935">
    <property type="term" value="P:chemotaxis"/>
    <property type="evidence" value="ECO:0007669"/>
    <property type="project" value="InterPro"/>
</dbReference>
<dbReference type="GO" id="GO:0005829">
    <property type="term" value="C:cytosol"/>
    <property type="evidence" value="ECO:0007669"/>
    <property type="project" value="TreeGrafter"/>
</dbReference>
<protein>
    <submittedName>
        <fullName evidence="2">Purine-binding chemotaxis protein CheW</fullName>
    </submittedName>
</protein>
<dbReference type="AlphaFoldDB" id="A0A562RVC5"/>
<comment type="caution">
    <text evidence="2">The sequence shown here is derived from an EMBL/GenBank/DDBJ whole genome shotgun (WGS) entry which is preliminary data.</text>
</comment>
<evidence type="ECO:0000313" key="3">
    <source>
        <dbReference type="Proteomes" id="UP000318307"/>
    </source>
</evidence>
<dbReference type="RefSeq" id="WP_144683937.1">
    <property type="nucleotide sequence ID" value="NZ_VLLC01000009.1"/>
</dbReference>
<accession>A0A562RVC5</accession>
<sequence>MAAPSLLELATFYVGETLCGIDILNIQEINNHTEITPVHGSDNWVKGVINLRGRILTVMDMGLRLGLLPVKDSRTLVVGYEDEHLGLLVGEIEEVVIADSLKIEPPPPNLNGAQGRFFKGVFKTDTKLIALLDLKTILET</sequence>
<dbReference type="PANTHER" id="PTHR22617">
    <property type="entry name" value="CHEMOTAXIS SENSOR HISTIDINE KINASE-RELATED"/>
    <property type="match status" value="1"/>
</dbReference>
<organism evidence="2 3">
    <name type="scientific">Desulfobotulus alkaliphilus</name>
    <dbReference type="NCBI Taxonomy" id="622671"/>
    <lineage>
        <taxon>Bacteria</taxon>
        <taxon>Pseudomonadati</taxon>
        <taxon>Thermodesulfobacteriota</taxon>
        <taxon>Desulfobacteria</taxon>
        <taxon>Desulfobacterales</taxon>
        <taxon>Desulfobacteraceae</taxon>
        <taxon>Desulfobotulus</taxon>
    </lineage>
</organism>
<dbReference type="PROSITE" id="PS50851">
    <property type="entry name" value="CHEW"/>
    <property type="match status" value="1"/>
</dbReference>
<dbReference type="EMBL" id="VLLC01000009">
    <property type="protein sequence ID" value="TWI72992.1"/>
    <property type="molecule type" value="Genomic_DNA"/>
</dbReference>
<keyword evidence="3" id="KW-1185">Reference proteome</keyword>
<feature type="domain" description="CheW-like" evidence="1">
    <location>
        <begin position="6"/>
        <end position="140"/>
    </location>
</feature>
<dbReference type="Gene3D" id="2.30.30.40">
    <property type="entry name" value="SH3 Domains"/>
    <property type="match status" value="1"/>
</dbReference>
<dbReference type="PANTHER" id="PTHR22617:SF23">
    <property type="entry name" value="CHEMOTAXIS PROTEIN CHEW"/>
    <property type="match status" value="1"/>
</dbReference>
<dbReference type="GO" id="GO:0007165">
    <property type="term" value="P:signal transduction"/>
    <property type="evidence" value="ECO:0007669"/>
    <property type="project" value="InterPro"/>
</dbReference>
<dbReference type="InterPro" id="IPR036061">
    <property type="entry name" value="CheW-like_dom_sf"/>
</dbReference>
<reference evidence="2 3" key="1">
    <citation type="submission" date="2019-07" db="EMBL/GenBank/DDBJ databases">
        <title>Genome sequencing of 100 strains of the haloalkaliphilic chemolithoautotrophic sulfur-oxidizing bacterium Thioalkalivibrio.</title>
        <authorList>
            <person name="Muyzer G."/>
        </authorList>
    </citation>
    <scope>NUCLEOTIDE SEQUENCE [LARGE SCALE GENOMIC DNA]</scope>
    <source>
        <strain evidence="2 3">ASO4-4</strain>
    </source>
</reference>
<dbReference type="SMART" id="SM00260">
    <property type="entry name" value="CheW"/>
    <property type="match status" value="1"/>
</dbReference>
<name>A0A562RVC5_9BACT</name>
<evidence type="ECO:0000259" key="1">
    <source>
        <dbReference type="PROSITE" id="PS50851"/>
    </source>
</evidence>
<dbReference type="Proteomes" id="UP000318307">
    <property type="component" value="Unassembled WGS sequence"/>
</dbReference>